<name>A0A9P8E168_AURME</name>
<dbReference type="AlphaFoldDB" id="A0A9P8E168"/>
<evidence type="ECO:0000256" key="1">
    <source>
        <dbReference type="SAM" id="MobiDB-lite"/>
    </source>
</evidence>
<feature type="non-terminal residue" evidence="2">
    <location>
        <position position="1"/>
    </location>
</feature>
<accession>A0A9P8E168</accession>
<reference evidence="2" key="1">
    <citation type="journal article" date="2021" name="J Fungi (Basel)">
        <title>Virulence traits and population genomics of the black yeast Aureobasidium melanogenum.</title>
        <authorList>
            <person name="Cernosa A."/>
            <person name="Sun X."/>
            <person name="Gostincar C."/>
            <person name="Fang C."/>
            <person name="Gunde-Cimerman N."/>
            <person name="Song Z."/>
        </authorList>
    </citation>
    <scope>NUCLEOTIDE SEQUENCE</scope>
    <source>
        <strain evidence="2">EXF-9911</strain>
    </source>
</reference>
<feature type="region of interest" description="Disordered" evidence="1">
    <location>
        <begin position="220"/>
        <end position="252"/>
    </location>
</feature>
<dbReference type="EMBL" id="JAHFXF010001395">
    <property type="protein sequence ID" value="KAG9668252.1"/>
    <property type="molecule type" value="Genomic_DNA"/>
</dbReference>
<evidence type="ECO:0000313" key="2">
    <source>
        <dbReference type="EMBL" id="KAG9668252.1"/>
    </source>
</evidence>
<feature type="compositionally biased region" description="Basic and acidic residues" evidence="1">
    <location>
        <begin position="1"/>
        <end position="15"/>
    </location>
</feature>
<gene>
    <name evidence="2" type="ORF">KCU76_g17540</name>
</gene>
<feature type="non-terminal residue" evidence="2">
    <location>
        <position position="337"/>
    </location>
</feature>
<reference evidence="2" key="2">
    <citation type="submission" date="2021-08" db="EMBL/GenBank/DDBJ databases">
        <authorList>
            <person name="Gostincar C."/>
            <person name="Sun X."/>
            <person name="Song Z."/>
            <person name="Gunde-Cimerman N."/>
        </authorList>
    </citation>
    <scope>NUCLEOTIDE SEQUENCE</scope>
    <source>
        <strain evidence="2">EXF-9911</strain>
    </source>
</reference>
<dbReference type="Proteomes" id="UP000779574">
    <property type="component" value="Unassembled WGS sequence"/>
</dbReference>
<proteinExistence type="predicted"/>
<protein>
    <submittedName>
        <fullName evidence="2">Uncharacterized protein</fullName>
    </submittedName>
</protein>
<sequence length="337" mass="38483">DKCADVRIADGRSEQAELVEEEERPVTRSKGIQPPQTPQPRGTSPDNMQHETMYRMTPSKQGDNWQSTWHTIAEKLSPETKKNVLKVLTRTFSHAGANDALDMAESIIDDHIKMDLVKSVASDSQIRHSNSPATTTVLRCKTLWEEEKPKLLLKAQHLHNYLLLATEFKNLQTQALSPDTPFGQLFLKDRGKKAKRTTNERTAAKFVLDHMVSLMYPQIATEGQSNEDEKTKKERKQKQAQREKEAKDRLTRDRDMANNITCFVEPVQFGMSDTSYDSIEFMEKSLQDTSVLNSNKPLGIQLDAPDEINKGIQGCRKPKSRIRTEKRSRHLIRCLKP</sequence>
<feature type="compositionally biased region" description="Basic and acidic residues" evidence="1">
    <location>
        <begin position="240"/>
        <end position="252"/>
    </location>
</feature>
<dbReference type="OrthoDB" id="10426283at2759"/>
<comment type="caution">
    <text evidence="2">The sequence shown here is derived from an EMBL/GenBank/DDBJ whole genome shotgun (WGS) entry which is preliminary data.</text>
</comment>
<evidence type="ECO:0000313" key="3">
    <source>
        <dbReference type="Proteomes" id="UP000779574"/>
    </source>
</evidence>
<feature type="region of interest" description="Disordered" evidence="1">
    <location>
        <begin position="1"/>
        <end position="50"/>
    </location>
</feature>
<organism evidence="2 3">
    <name type="scientific">Aureobasidium melanogenum</name>
    <name type="common">Aureobasidium pullulans var. melanogenum</name>
    <dbReference type="NCBI Taxonomy" id="46634"/>
    <lineage>
        <taxon>Eukaryota</taxon>
        <taxon>Fungi</taxon>
        <taxon>Dikarya</taxon>
        <taxon>Ascomycota</taxon>
        <taxon>Pezizomycotina</taxon>
        <taxon>Dothideomycetes</taxon>
        <taxon>Dothideomycetidae</taxon>
        <taxon>Dothideales</taxon>
        <taxon>Saccotheciaceae</taxon>
        <taxon>Aureobasidium</taxon>
    </lineage>
</organism>